<keyword evidence="1" id="KW-0378">Hydrolase</keyword>
<dbReference type="GO" id="GO:0004331">
    <property type="term" value="F:fructose-2,6-bisphosphate 2-phosphatase activity"/>
    <property type="evidence" value="ECO:0007669"/>
    <property type="project" value="TreeGrafter"/>
</dbReference>
<keyword evidence="5" id="KW-1185">Reference proteome</keyword>
<feature type="binding site" evidence="3">
    <location>
        <begin position="23"/>
        <end position="30"/>
    </location>
    <ligand>
        <name>substrate</name>
    </ligand>
</feature>
<dbReference type="Proteomes" id="UP001162131">
    <property type="component" value="Unassembled WGS sequence"/>
</dbReference>
<protein>
    <recommendedName>
        <fullName evidence="6">Phosphoglycerate mutase</fullName>
    </recommendedName>
</protein>
<name>A0AAU9ITV5_9CILI</name>
<evidence type="ECO:0000256" key="3">
    <source>
        <dbReference type="PIRSR" id="PIRSR613078-2"/>
    </source>
</evidence>
<reference evidence="4" key="1">
    <citation type="submission" date="2021-09" db="EMBL/GenBank/DDBJ databases">
        <authorList>
            <consortium name="AG Swart"/>
            <person name="Singh M."/>
            <person name="Singh A."/>
            <person name="Seah K."/>
            <person name="Emmerich C."/>
        </authorList>
    </citation>
    <scope>NUCLEOTIDE SEQUENCE</scope>
    <source>
        <strain evidence="4">ATCC30299</strain>
    </source>
</reference>
<feature type="active site" description="Tele-phosphohistidine intermediate" evidence="2">
    <location>
        <position position="24"/>
    </location>
</feature>
<dbReference type="GO" id="GO:0005829">
    <property type="term" value="C:cytosol"/>
    <property type="evidence" value="ECO:0007669"/>
    <property type="project" value="TreeGrafter"/>
</dbReference>
<feature type="binding site" evidence="3">
    <location>
        <position position="75"/>
    </location>
    <ligand>
        <name>substrate</name>
    </ligand>
</feature>
<dbReference type="CDD" id="cd07067">
    <property type="entry name" value="HP_PGM_like"/>
    <property type="match status" value="1"/>
</dbReference>
<sequence length="205" mass="23090">MELLSQHLSQAFLKPGTRVIMLRHAESVCNLAGTLAGWTDSKLSDYGKRQANLLYQGLHPFYSQFKGIYSSDLKRCIDTTLFATLYSYPFRIDERLRECYFGDHEGEHFDTMPELQATVNSPTYQAPNGESWVMVKNRAVKFFKEKLAEDGVYLCVSHGGLICTLTIPLGHTDAVSNASIVGIELKNGVPEKVEFSWTCPEILTR</sequence>
<gene>
    <name evidence="4" type="ORF">BSTOLATCC_MIC16676</name>
</gene>
<evidence type="ECO:0000256" key="1">
    <source>
        <dbReference type="ARBA" id="ARBA00022801"/>
    </source>
</evidence>
<dbReference type="EMBL" id="CAJZBQ010000016">
    <property type="protein sequence ID" value="CAG9316568.1"/>
    <property type="molecule type" value="Genomic_DNA"/>
</dbReference>
<dbReference type="InterPro" id="IPR013078">
    <property type="entry name" value="His_Pase_superF_clade-1"/>
</dbReference>
<accession>A0AAU9ITV5</accession>
<dbReference type="SUPFAM" id="SSF53254">
    <property type="entry name" value="Phosphoglycerate mutase-like"/>
    <property type="match status" value="1"/>
</dbReference>
<dbReference type="InterPro" id="IPR029033">
    <property type="entry name" value="His_PPase_superfam"/>
</dbReference>
<proteinExistence type="predicted"/>
<dbReference type="PANTHER" id="PTHR46517:SF1">
    <property type="entry name" value="FRUCTOSE-2,6-BISPHOSPHATASE TIGAR"/>
    <property type="match status" value="1"/>
</dbReference>
<dbReference type="GO" id="GO:0043456">
    <property type="term" value="P:regulation of pentose-phosphate shunt"/>
    <property type="evidence" value="ECO:0007669"/>
    <property type="project" value="TreeGrafter"/>
</dbReference>
<dbReference type="InterPro" id="IPR051695">
    <property type="entry name" value="Phosphoglycerate_Mutase"/>
</dbReference>
<feature type="active site" description="Proton donor/acceptor" evidence="2">
    <location>
        <position position="98"/>
    </location>
</feature>
<evidence type="ECO:0008006" key="6">
    <source>
        <dbReference type="Google" id="ProtNLM"/>
    </source>
</evidence>
<dbReference type="Gene3D" id="3.40.50.1240">
    <property type="entry name" value="Phosphoglycerate mutase-like"/>
    <property type="match status" value="1"/>
</dbReference>
<dbReference type="AlphaFoldDB" id="A0AAU9ITV5"/>
<evidence type="ECO:0000313" key="5">
    <source>
        <dbReference type="Proteomes" id="UP001162131"/>
    </source>
</evidence>
<comment type="caution">
    <text evidence="4">The sequence shown here is derived from an EMBL/GenBank/DDBJ whole genome shotgun (WGS) entry which is preliminary data.</text>
</comment>
<dbReference type="PANTHER" id="PTHR46517">
    <property type="entry name" value="FRUCTOSE-2,6-BISPHOSPHATASE TIGAR"/>
    <property type="match status" value="1"/>
</dbReference>
<evidence type="ECO:0000313" key="4">
    <source>
        <dbReference type="EMBL" id="CAG9316568.1"/>
    </source>
</evidence>
<dbReference type="GO" id="GO:0045820">
    <property type="term" value="P:negative regulation of glycolytic process"/>
    <property type="evidence" value="ECO:0007669"/>
    <property type="project" value="TreeGrafter"/>
</dbReference>
<organism evidence="4 5">
    <name type="scientific">Blepharisma stoltei</name>
    <dbReference type="NCBI Taxonomy" id="1481888"/>
    <lineage>
        <taxon>Eukaryota</taxon>
        <taxon>Sar</taxon>
        <taxon>Alveolata</taxon>
        <taxon>Ciliophora</taxon>
        <taxon>Postciliodesmatophora</taxon>
        <taxon>Heterotrichea</taxon>
        <taxon>Heterotrichida</taxon>
        <taxon>Blepharismidae</taxon>
        <taxon>Blepharisma</taxon>
    </lineage>
</organism>
<dbReference type="SMART" id="SM00855">
    <property type="entry name" value="PGAM"/>
    <property type="match status" value="1"/>
</dbReference>
<evidence type="ECO:0000256" key="2">
    <source>
        <dbReference type="PIRSR" id="PIRSR613078-1"/>
    </source>
</evidence>
<dbReference type="Pfam" id="PF00300">
    <property type="entry name" value="His_Phos_1"/>
    <property type="match status" value="1"/>
</dbReference>